<evidence type="ECO:0000313" key="2">
    <source>
        <dbReference type="Proteomes" id="UP000807469"/>
    </source>
</evidence>
<reference evidence="1" key="1">
    <citation type="submission" date="2020-11" db="EMBL/GenBank/DDBJ databases">
        <authorList>
            <consortium name="DOE Joint Genome Institute"/>
            <person name="Ahrendt S."/>
            <person name="Riley R."/>
            <person name="Andreopoulos W."/>
            <person name="Labutti K."/>
            <person name="Pangilinan J."/>
            <person name="Ruiz-Duenas F.J."/>
            <person name="Barrasa J.M."/>
            <person name="Sanchez-Garcia M."/>
            <person name="Camarero S."/>
            <person name="Miyauchi S."/>
            <person name="Serrano A."/>
            <person name="Linde D."/>
            <person name="Babiker R."/>
            <person name="Drula E."/>
            <person name="Ayuso-Fernandez I."/>
            <person name="Pacheco R."/>
            <person name="Padilla G."/>
            <person name="Ferreira P."/>
            <person name="Barriuso J."/>
            <person name="Kellner H."/>
            <person name="Castanera R."/>
            <person name="Alfaro M."/>
            <person name="Ramirez L."/>
            <person name="Pisabarro A.G."/>
            <person name="Kuo A."/>
            <person name="Tritt A."/>
            <person name="Lipzen A."/>
            <person name="He G."/>
            <person name="Yan M."/>
            <person name="Ng V."/>
            <person name="Cullen D."/>
            <person name="Martin F."/>
            <person name="Rosso M.-N."/>
            <person name="Henrissat B."/>
            <person name="Hibbett D."/>
            <person name="Martinez A.T."/>
            <person name="Grigoriev I.V."/>
        </authorList>
    </citation>
    <scope>NUCLEOTIDE SEQUENCE</scope>
    <source>
        <strain evidence="1">CIRM-BRFM 674</strain>
    </source>
</reference>
<dbReference type="SUPFAM" id="SSF53098">
    <property type="entry name" value="Ribonuclease H-like"/>
    <property type="match status" value="1"/>
</dbReference>
<dbReference type="Proteomes" id="UP000807469">
    <property type="component" value="Unassembled WGS sequence"/>
</dbReference>
<sequence length="253" mass="28341">TVGPERVVAVSSDNAGNTKVAREIIVETFPWILNLPDPIHHLNLMLKDIAALRYFRPTIKRLRGVIKYFKKSGHGKVMLQKLRLEKELGPGLESIGKTRFGTLTWSAISLRRSLPAIRELCTSEKVTIPVSYLFSFVIHLLNFVVDQQKWHNLFLSNTPETLQFELALGQFISVTEGGAKAIECLEATATNPADVFLYWLAVLAQIKSALVACCLPDDICGQIRGIVNSRYREFFVDGPTNVHLSAFYLNPSK</sequence>
<keyword evidence="2" id="KW-1185">Reference proteome</keyword>
<feature type="non-terminal residue" evidence="1">
    <location>
        <position position="1"/>
    </location>
</feature>
<dbReference type="OrthoDB" id="3236755at2759"/>
<accession>A0A9P5YKE6</accession>
<organism evidence="1 2">
    <name type="scientific">Pholiota conissans</name>
    <dbReference type="NCBI Taxonomy" id="109636"/>
    <lineage>
        <taxon>Eukaryota</taxon>
        <taxon>Fungi</taxon>
        <taxon>Dikarya</taxon>
        <taxon>Basidiomycota</taxon>
        <taxon>Agaricomycotina</taxon>
        <taxon>Agaricomycetes</taxon>
        <taxon>Agaricomycetidae</taxon>
        <taxon>Agaricales</taxon>
        <taxon>Agaricineae</taxon>
        <taxon>Strophariaceae</taxon>
        <taxon>Pholiota</taxon>
    </lineage>
</organism>
<proteinExistence type="predicted"/>
<dbReference type="EMBL" id="MU156127">
    <property type="protein sequence ID" value="KAF9470250.1"/>
    <property type="molecule type" value="Genomic_DNA"/>
</dbReference>
<evidence type="ECO:0008006" key="3">
    <source>
        <dbReference type="Google" id="ProtNLM"/>
    </source>
</evidence>
<comment type="caution">
    <text evidence="1">The sequence shown here is derived from an EMBL/GenBank/DDBJ whole genome shotgun (WGS) entry which is preliminary data.</text>
</comment>
<evidence type="ECO:0000313" key="1">
    <source>
        <dbReference type="EMBL" id="KAF9470250.1"/>
    </source>
</evidence>
<protein>
    <recommendedName>
        <fullName evidence="3">DUF659 domain-containing protein</fullName>
    </recommendedName>
</protein>
<dbReference type="AlphaFoldDB" id="A0A9P5YKE6"/>
<gene>
    <name evidence="1" type="ORF">BDN70DRAFT_821584</name>
</gene>
<dbReference type="InterPro" id="IPR012337">
    <property type="entry name" value="RNaseH-like_sf"/>
</dbReference>
<name>A0A9P5YKE6_9AGAR</name>